<evidence type="ECO:0008006" key="3">
    <source>
        <dbReference type="Google" id="ProtNLM"/>
    </source>
</evidence>
<dbReference type="Proteomes" id="UP001150924">
    <property type="component" value="Unassembled WGS sequence"/>
</dbReference>
<gene>
    <name evidence="1" type="ORF">OV079_00040</name>
</gene>
<keyword evidence="2" id="KW-1185">Reference proteome</keyword>
<dbReference type="Pfam" id="PF02012">
    <property type="entry name" value="BNR"/>
    <property type="match status" value="1"/>
</dbReference>
<proteinExistence type="predicted"/>
<reference evidence="1" key="1">
    <citation type="submission" date="2022-11" db="EMBL/GenBank/DDBJ databases">
        <title>Minimal conservation of predation-associated metabolite biosynthetic gene clusters underscores biosynthetic potential of Myxococcota including descriptions for ten novel species: Archangium lansinium sp. nov., Myxococcus landrumus sp. nov., Nannocystis bai.</title>
        <authorList>
            <person name="Ahearne A."/>
            <person name="Stevens C."/>
            <person name="Phillips K."/>
        </authorList>
    </citation>
    <scope>NUCLEOTIDE SEQUENCE</scope>
    <source>
        <strain evidence="1">Na p29</strain>
    </source>
</reference>
<evidence type="ECO:0000313" key="2">
    <source>
        <dbReference type="Proteomes" id="UP001150924"/>
    </source>
</evidence>
<organism evidence="1 2">
    <name type="scientific">Nannocystis pusilla</name>
    <dbReference type="NCBI Taxonomy" id="889268"/>
    <lineage>
        <taxon>Bacteria</taxon>
        <taxon>Pseudomonadati</taxon>
        <taxon>Myxococcota</taxon>
        <taxon>Polyangia</taxon>
        <taxon>Nannocystales</taxon>
        <taxon>Nannocystaceae</taxon>
        <taxon>Nannocystis</taxon>
    </lineage>
</organism>
<dbReference type="InterPro" id="IPR015943">
    <property type="entry name" value="WD40/YVTN_repeat-like_dom_sf"/>
</dbReference>
<sequence>MPSGDDFYAACHAGVEGTRLVAMGTAGVVFYSDNGGANWTAGNGAAIAKDVRGVSRGHAADAVVVAVGDSGGCYRSTDAGATWGVVVSATAADLYAVTRCQGAMVAVGFDGQVVRSTNSGSTWASIIGPVNAGEHLYGVSAWLLTVVAVGAGGIIRISEDGGLSWKPVPSPTTMTLRAVHRSPSGRWTAAGFGGTIIQSLDEGKTWVLRQVLSFTDLWAVGSDWPVGRAVAAGEDGNIFVE</sequence>
<evidence type="ECO:0000313" key="1">
    <source>
        <dbReference type="EMBL" id="MCY1003981.1"/>
    </source>
</evidence>
<protein>
    <recommendedName>
        <fullName evidence="3">Photosynthesis system II assembly factor Ycf48/Hcf136-like domain-containing protein</fullName>
    </recommendedName>
</protein>
<dbReference type="Gene3D" id="2.130.10.10">
    <property type="entry name" value="YVTN repeat-like/Quinoprotein amine dehydrogenase"/>
    <property type="match status" value="2"/>
</dbReference>
<dbReference type="AlphaFoldDB" id="A0A9X3ENP9"/>
<dbReference type="RefSeq" id="WP_267765506.1">
    <property type="nucleotide sequence ID" value="NZ_JAPNKE010000001.1"/>
</dbReference>
<dbReference type="InterPro" id="IPR036278">
    <property type="entry name" value="Sialidase_sf"/>
</dbReference>
<comment type="caution">
    <text evidence="1">The sequence shown here is derived from an EMBL/GenBank/DDBJ whole genome shotgun (WGS) entry which is preliminary data.</text>
</comment>
<accession>A0A9X3ENP9</accession>
<dbReference type="InterPro" id="IPR002860">
    <property type="entry name" value="BNR_rpt"/>
</dbReference>
<dbReference type="EMBL" id="JAPNKE010000001">
    <property type="protein sequence ID" value="MCY1003981.1"/>
    <property type="molecule type" value="Genomic_DNA"/>
</dbReference>
<dbReference type="SUPFAM" id="SSF50939">
    <property type="entry name" value="Sialidases"/>
    <property type="match status" value="1"/>
</dbReference>
<name>A0A9X3ENP9_9BACT</name>